<evidence type="ECO:0000256" key="3">
    <source>
        <dbReference type="ARBA" id="ARBA00029447"/>
    </source>
</evidence>
<dbReference type="SUPFAM" id="SSF58104">
    <property type="entry name" value="Methyl-accepting chemotaxis protein (MCP) signaling domain"/>
    <property type="match status" value="1"/>
</dbReference>
<evidence type="ECO:0000256" key="1">
    <source>
        <dbReference type="ARBA" id="ARBA00004370"/>
    </source>
</evidence>
<dbReference type="PANTHER" id="PTHR32089">
    <property type="entry name" value="METHYL-ACCEPTING CHEMOTAXIS PROTEIN MCPB"/>
    <property type="match status" value="1"/>
</dbReference>
<dbReference type="Pfam" id="PF12729">
    <property type="entry name" value="4HB_MCP_1"/>
    <property type="match status" value="1"/>
</dbReference>
<dbReference type="PROSITE" id="PS50885">
    <property type="entry name" value="HAMP"/>
    <property type="match status" value="1"/>
</dbReference>
<keyword evidence="9" id="KW-1185">Reference proteome</keyword>
<comment type="caution">
    <text evidence="8">The sequence shown here is derived from an EMBL/GenBank/DDBJ whole genome shotgun (WGS) entry which is preliminary data.</text>
</comment>
<dbReference type="SMART" id="SM00304">
    <property type="entry name" value="HAMP"/>
    <property type="match status" value="1"/>
</dbReference>
<dbReference type="Gene3D" id="6.10.340.10">
    <property type="match status" value="1"/>
</dbReference>
<dbReference type="GO" id="GO:0007165">
    <property type="term" value="P:signal transduction"/>
    <property type="evidence" value="ECO:0007669"/>
    <property type="project" value="UniProtKB-KW"/>
</dbReference>
<dbReference type="Pfam" id="PF00672">
    <property type="entry name" value="HAMP"/>
    <property type="match status" value="1"/>
</dbReference>
<evidence type="ECO:0000256" key="2">
    <source>
        <dbReference type="ARBA" id="ARBA00023224"/>
    </source>
</evidence>
<dbReference type="Gene3D" id="1.10.287.950">
    <property type="entry name" value="Methyl-accepting chemotaxis protein"/>
    <property type="match status" value="1"/>
</dbReference>
<dbReference type="CDD" id="cd06225">
    <property type="entry name" value="HAMP"/>
    <property type="match status" value="1"/>
</dbReference>
<dbReference type="AlphaFoldDB" id="A0A8J6IWT1"/>
<comment type="subcellular location">
    <subcellularLocation>
        <location evidence="1">Membrane</location>
    </subcellularLocation>
</comment>
<evidence type="ECO:0000313" key="9">
    <source>
        <dbReference type="Proteomes" id="UP000601768"/>
    </source>
</evidence>
<evidence type="ECO:0000256" key="4">
    <source>
        <dbReference type="PROSITE-ProRule" id="PRU00284"/>
    </source>
</evidence>
<evidence type="ECO:0000259" key="7">
    <source>
        <dbReference type="PROSITE" id="PS50885"/>
    </source>
</evidence>
<feature type="transmembrane region" description="Helical" evidence="5">
    <location>
        <begin position="6"/>
        <end position="26"/>
    </location>
</feature>
<dbReference type="GO" id="GO:0006935">
    <property type="term" value="P:chemotaxis"/>
    <property type="evidence" value="ECO:0007669"/>
    <property type="project" value="UniProtKB-ARBA"/>
</dbReference>
<evidence type="ECO:0000256" key="5">
    <source>
        <dbReference type="SAM" id="Phobius"/>
    </source>
</evidence>
<dbReference type="InterPro" id="IPR004089">
    <property type="entry name" value="MCPsignal_dom"/>
</dbReference>
<reference evidence="8" key="1">
    <citation type="journal article" date="2018" name="Int. J. Syst. Evol. Microbiol.">
        <title>Neptunicella marina gen. nov., sp. nov., isolated from surface seawater.</title>
        <authorList>
            <person name="Liu X."/>
            <person name="Lai Q."/>
            <person name="Du Y."/>
            <person name="Zhang X."/>
            <person name="Liu Z."/>
            <person name="Sun F."/>
            <person name="Shao Z."/>
        </authorList>
    </citation>
    <scope>NUCLEOTIDE SEQUENCE</scope>
    <source>
        <strain evidence="8">S27-2</strain>
    </source>
</reference>
<dbReference type="Pfam" id="PF00015">
    <property type="entry name" value="MCPsignal"/>
    <property type="match status" value="1"/>
</dbReference>
<dbReference type="FunFam" id="1.10.287.950:FF:000001">
    <property type="entry name" value="Methyl-accepting chemotaxis sensory transducer"/>
    <property type="match status" value="1"/>
</dbReference>
<accession>A0A8J6IWT1</accession>
<keyword evidence="5" id="KW-0472">Membrane</keyword>
<dbReference type="PANTHER" id="PTHR32089:SF112">
    <property type="entry name" value="LYSOZYME-LIKE PROTEIN-RELATED"/>
    <property type="match status" value="1"/>
</dbReference>
<name>A0A8J6IWT1_9ALTE</name>
<dbReference type="GO" id="GO:0016020">
    <property type="term" value="C:membrane"/>
    <property type="evidence" value="ECO:0007669"/>
    <property type="project" value="UniProtKB-SubCell"/>
</dbReference>
<dbReference type="Proteomes" id="UP000601768">
    <property type="component" value="Unassembled WGS sequence"/>
</dbReference>
<reference evidence="8" key="2">
    <citation type="submission" date="2020-08" db="EMBL/GenBank/DDBJ databases">
        <authorList>
            <person name="Lai Q."/>
        </authorList>
    </citation>
    <scope>NUCLEOTIDE SEQUENCE</scope>
    <source>
        <strain evidence="8">S27-2</strain>
    </source>
</reference>
<comment type="similarity">
    <text evidence="3">Belongs to the methyl-accepting chemotaxis (MCP) protein family.</text>
</comment>
<dbReference type="EMBL" id="JACNEP010000012">
    <property type="protein sequence ID" value="MBC3767022.1"/>
    <property type="molecule type" value="Genomic_DNA"/>
</dbReference>
<evidence type="ECO:0000259" key="6">
    <source>
        <dbReference type="PROSITE" id="PS50111"/>
    </source>
</evidence>
<dbReference type="InterPro" id="IPR003660">
    <property type="entry name" value="HAMP_dom"/>
</dbReference>
<dbReference type="InterPro" id="IPR024478">
    <property type="entry name" value="HlyB_4HB_MCP"/>
</dbReference>
<evidence type="ECO:0000313" key="8">
    <source>
        <dbReference type="EMBL" id="MBC3767022.1"/>
    </source>
</evidence>
<keyword evidence="5" id="KW-0812">Transmembrane</keyword>
<dbReference type="RefSeq" id="WP_186507534.1">
    <property type="nucleotide sequence ID" value="NZ_JACNEP010000012.1"/>
</dbReference>
<keyword evidence="5" id="KW-1133">Transmembrane helix</keyword>
<protein>
    <submittedName>
        <fullName evidence="8">Methyl-accepting chemotaxis protein</fullName>
    </submittedName>
</protein>
<proteinExistence type="inferred from homology"/>
<dbReference type="PROSITE" id="PS50111">
    <property type="entry name" value="CHEMOTAXIS_TRANSDUC_2"/>
    <property type="match status" value="1"/>
</dbReference>
<keyword evidence="2 4" id="KW-0807">Transducer</keyword>
<feature type="domain" description="Methyl-accepting transducer" evidence="6">
    <location>
        <begin position="401"/>
        <end position="658"/>
    </location>
</feature>
<gene>
    <name evidence="8" type="ORF">H8B19_14135</name>
</gene>
<organism evidence="8 9">
    <name type="scientific">Neptunicella marina</name>
    <dbReference type="NCBI Taxonomy" id="2125989"/>
    <lineage>
        <taxon>Bacteria</taxon>
        <taxon>Pseudomonadati</taxon>
        <taxon>Pseudomonadota</taxon>
        <taxon>Gammaproteobacteria</taxon>
        <taxon>Alteromonadales</taxon>
        <taxon>Alteromonadaceae</taxon>
        <taxon>Neptunicella</taxon>
    </lineage>
</organism>
<feature type="transmembrane region" description="Helical" evidence="5">
    <location>
        <begin position="326"/>
        <end position="343"/>
    </location>
</feature>
<sequence>MPTTVVSKIVAGFVIFALLLLFTNLLSYFGLSNIRQSAAVVAEQKMPVQAQIIKLQSQVIQLSKISLRGFFSKDMQALNSSQTQFSQSAEELDKTWQSLQSLIIKQESDGMFDKGRAAIEDYIEKTRQMYQNKIKVFSLSTRLELQFKDFRFAAEDAGANLLDMSYLDGAETNQQLAEVVGVGTKLDYILVALVNSTKELLASSDKENSDAIEQTIEFSLGDLTTNTQFINRIGASLNTDGLLEAYNQQKNKAVELLKGEGGLIELHQQKIVLLSDVAEHSALAETALINAEQIMATLFNDINNSTLQGQQDILDVVKGNIWRTNGITVLALLLVVGIGVWAAKSISVPLGKISTSLKILSQGDLIHKADDSGSDEFSALAKNVNRMAANMHDAVQEIAQHADTLEQAIKRSSVLGEQTLKKADLQQSKIASTSNNTQQVRESSNTILEQINSNMLAIERANAQTATISKLVQDNQSQTTQQAQQAEESAQIINQLHHNTESISSILDVIKTIAEQTNLLALNAAIEAARAGEQGRGFAVVADEVRTLATRTQQSTAEIESMINQLQDGASKAVSAISKGKEQASSSVATSQRVSSAVVEIQTAINEVKDANQIIVTDSSHQDNLLQSITSSLNEVVTLAQESATTTDEVSTSLERLSELVVRLRGAVNKFNV</sequence>
<dbReference type="SMART" id="SM00283">
    <property type="entry name" value="MA"/>
    <property type="match status" value="1"/>
</dbReference>
<feature type="domain" description="HAMP" evidence="7">
    <location>
        <begin position="344"/>
        <end position="396"/>
    </location>
</feature>